<dbReference type="EMBL" id="MU274914">
    <property type="protein sequence ID" value="KAI0088219.1"/>
    <property type="molecule type" value="Genomic_DNA"/>
</dbReference>
<evidence type="ECO:0000313" key="1">
    <source>
        <dbReference type="EMBL" id="KAI0088219.1"/>
    </source>
</evidence>
<sequence>MAPAVQRSAVGTKATKRPTQTQSRPETSTNQPKAFFPYARYTSLVGVHTSLLAFTAIFLPMSAFADFSTPAQYKSRPKRAPIVVLTESPWRTVAWMCLGCLVLQWWWAGWVREWKLEASVSMEGNGQEQSSETEEHKAERILRQKEWDSQKPQVTIKAAVATLAASVAYHIVIVLFGAPIASHLGSTYLLALLLALLTVWTPAYVVGPPSLSSDSDSLVKRMTWICLFAELNPRSPIERSLVYPIVGAFLGCWTGVIPIGLDWERPWQAWPLTPAWGAIGGTILGSLWALVVNNFKEIVQLGITAERGSVKSKKSSKKPKQKKT</sequence>
<keyword evidence="2" id="KW-1185">Reference proteome</keyword>
<evidence type="ECO:0000313" key="2">
    <source>
        <dbReference type="Proteomes" id="UP001055072"/>
    </source>
</evidence>
<name>A0ACB8U1W6_9APHY</name>
<proteinExistence type="predicted"/>
<dbReference type="Proteomes" id="UP001055072">
    <property type="component" value="Unassembled WGS sequence"/>
</dbReference>
<protein>
    <submittedName>
        <fullName evidence="1">GPI biosynthesis protein family Pig-F-domain-containing protein</fullName>
    </submittedName>
</protein>
<reference evidence="1" key="1">
    <citation type="journal article" date="2021" name="Environ. Microbiol.">
        <title>Gene family expansions and transcriptome signatures uncover fungal adaptations to wood decay.</title>
        <authorList>
            <person name="Hage H."/>
            <person name="Miyauchi S."/>
            <person name="Viragh M."/>
            <person name="Drula E."/>
            <person name="Min B."/>
            <person name="Chaduli D."/>
            <person name="Navarro D."/>
            <person name="Favel A."/>
            <person name="Norest M."/>
            <person name="Lesage-Meessen L."/>
            <person name="Balint B."/>
            <person name="Merenyi Z."/>
            <person name="de Eugenio L."/>
            <person name="Morin E."/>
            <person name="Martinez A.T."/>
            <person name="Baldrian P."/>
            <person name="Stursova M."/>
            <person name="Martinez M.J."/>
            <person name="Novotny C."/>
            <person name="Magnuson J.K."/>
            <person name="Spatafora J.W."/>
            <person name="Maurice S."/>
            <person name="Pangilinan J."/>
            <person name="Andreopoulos W."/>
            <person name="LaButti K."/>
            <person name="Hundley H."/>
            <person name="Na H."/>
            <person name="Kuo A."/>
            <person name="Barry K."/>
            <person name="Lipzen A."/>
            <person name="Henrissat B."/>
            <person name="Riley R."/>
            <person name="Ahrendt S."/>
            <person name="Nagy L.G."/>
            <person name="Grigoriev I.V."/>
            <person name="Martin F."/>
            <person name="Rosso M.N."/>
        </authorList>
    </citation>
    <scope>NUCLEOTIDE SEQUENCE</scope>
    <source>
        <strain evidence="1">CBS 384.51</strain>
    </source>
</reference>
<accession>A0ACB8U1W6</accession>
<organism evidence="1 2">
    <name type="scientific">Irpex rosettiformis</name>
    <dbReference type="NCBI Taxonomy" id="378272"/>
    <lineage>
        <taxon>Eukaryota</taxon>
        <taxon>Fungi</taxon>
        <taxon>Dikarya</taxon>
        <taxon>Basidiomycota</taxon>
        <taxon>Agaricomycotina</taxon>
        <taxon>Agaricomycetes</taxon>
        <taxon>Polyporales</taxon>
        <taxon>Irpicaceae</taxon>
        <taxon>Irpex</taxon>
    </lineage>
</organism>
<comment type="caution">
    <text evidence="1">The sequence shown here is derived from an EMBL/GenBank/DDBJ whole genome shotgun (WGS) entry which is preliminary data.</text>
</comment>
<gene>
    <name evidence="1" type="ORF">BDY19DRAFT_1048683</name>
</gene>